<reference evidence="1 2" key="1">
    <citation type="journal article" date="2020" name="Nat. Food">
        <title>A phased Vanilla planifolia genome enables genetic improvement of flavour and production.</title>
        <authorList>
            <person name="Hasing T."/>
            <person name="Tang H."/>
            <person name="Brym M."/>
            <person name="Khazi F."/>
            <person name="Huang T."/>
            <person name="Chambers A.H."/>
        </authorList>
    </citation>
    <scope>NUCLEOTIDE SEQUENCE [LARGE SCALE GENOMIC DNA]</scope>
    <source>
        <tissue evidence="1">Leaf</tissue>
    </source>
</reference>
<keyword evidence="2" id="KW-1185">Reference proteome</keyword>
<protein>
    <submittedName>
        <fullName evidence="1">Uncharacterized protein</fullName>
    </submittedName>
</protein>
<organism evidence="1 2">
    <name type="scientific">Vanilla planifolia</name>
    <name type="common">Vanilla</name>
    <dbReference type="NCBI Taxonomy" id="51239"/>
    <lineage>
        <taxon>Eukaryota</taxon>
        <taxon>Viridiplantae</taxon>
        <taxon>Streptophyta</taxon>
        <taxon>Embryophyta</taxon>
        <taxon>Tracheophyta</taxon>
        <taxon>Spermatophyta</taxon>
        <taxon>Magnoliopsida</taxon>
        <taxon>Liliopsida</taxon>
        <taxon>Asparagales</taxon>
        <taxon>Orchidaceae</taxon>
        <taxon>Vanilloideae</taxon>
        <taxon>Vanilleae</taxon>
        <taxon>Vanilla</taxon>
    </lineage>
</organism>
<dbReference type="Proteomes" id="UP000636800">
    <property type="component" value="Chromosome 1"/>
</dbReference>
<sequence>MPGGGQKQPLIVHGCNALQLLDGMPDREPQLSSSAAKLSTWNFVSIAIFHVKRTLFVTFSMDIHLQKKSCIASSQGRNTSLDPILSSLIEINSWKPGSKEMMFRVYRMFSSLSLLRLLLQLSRVAFACEL</sequence>
<evidence type="ECO:0000313" key="1">
    <source>
        <dbReference type="EMBL" id="KAG0497979.1"/>
    </source>
</evidence>
<proteinExistence type="predicted"/>
<comment type="caution">
    <text evidence="1">The sequence shown here is derived from an EMBL/GenBank/DDBJ whole genome shotgun (WGS) entry which is preliminary data.</text>
</comment>
<dbReference type="AlphaFoldDB" id="A0A835VEQ7"/>
<evidence type="ECO:0000313" key="2">
    <source>
        <dbReference type="Proteomes" id="UP000636800"/>
    </source>
</evidence>
<dbReference type="EMBL" id="JADCNL010000001">
    <property type="protein sequence ID" value="KAG0497979.1"/>
    <property type="molecule type" value="Genomic_DNA"/>
</dbReference>
<name>A0A835VEQ7_VANPL</name>
<accession>A0A835VEQ7</accession>
<gene>
    <name evidence="1" type="ORF">HPP92_002670</name>
</gene>